<evidence type="ECO:0000256" key="5">
    <source>
        <dbReference type="SAM" id="MobiDB-lite"/>
    </source>
</evidence>
<dbReference type="Pfam" id="PF17802">
    <property type="entry name" value="SpaA"/>
    <property type="match status" value="1"/>
</dbReference>
<keyword evidence="6" id="KW-0472">Membrane</keyword>
<dbReference type="PANTHER" id="PTHR31137:SF29">
    <property type="entry name" value="PROTEIN PSIA-RELATED"/>
    <property type="match status" value="1"/>
</dbReference>
<organism evidence="9 10">
    <name type="scientific">Bifidobacterium pullorum</name>
    <dbReference type="NCBI Taxonomy" id="78448"/>
    <lineage>
        <taxon>Bacteria</taxon>
        <taxon>Bacillati</taxon>
        <taxon>Actinomycetota</taxon>
        <taxon>Actinomycetes</taxon>
        <taxon>Bifidobacteriales</taxon>
        <taxon>Bifidobacteriaceae</taxon>
        <taxon>Bifidobacterium</taxon>
    </lineage>
</organism>
<feature type="region of interest" description="Disordered" evidence="5">
    <location>
        <begin position="16"/>
        <end position="97"/>
    </location>
</feature>
<dbReference type="Gene3D" id="2.60.40.3050">
    <property type="match status" value="1"/>
</dbReference>
<sequence>MLVAGLGAGVAYAVESGDSTADATEQTQVASGQETSESQDASEDSVAEDAEDEADGTADTADAQNAGQDGMTGGDAKTDDGSTDKADAGSKAKSADADANNVDAIDASDAGVSTLALAAGTVQGVSPRGTTIDLFDYTAPDINKDHEFQFNDGKSEKLWNSWTGNSGNHGSNSNWNYGYPRTRIVANTLDDDGYPKLSGETFSGYGLNTKGQWSWKSNQTIGTESLGYLFDDTKQPGKKTYQDVPGLLQVSDDGYYYYDSQKNFAHFDEDSNGFTLYDKPAVDYGSIHGQFFPFANMNNVSEHVQASDTLNYHFGVAMETQFMQSDAGRNNGKDVTYEFSGDDDVWVFIDGVLVGDLGGIHDPVSININFNTGIIAVNATGSAYPNANVAIHKTLRECFQAAGKEGVTEWSGNTFADDTYHTLNFFYMERGQSASNMSLKYNLVMIPQSEIQKVDQDGNPVPNAEFTLSVVDSQYQKPQQVYQGTTDRDGSIILMDSQRHAITLDNIWTQYGGSLSYDAGAGVRNRLNLILKETFTPSGYRSGAGEYRMYLWHVPNAVNGQESTLLLSDNPWTTGAYAQSKVSVTAPNTFTYTVRNGPQQTVNTADALAPGEGTLFAVVEKRSDSTSDDWRIVSGDALNGWKVRGDNDVATAVDVYKSIANTETTTNFELGRSGGYESVVANLPGRIQDYTYFAGDDGLYRGAYYYSSDASNVTSGNTYRVTDDSTKQFGREFSALLYVPNTINRVIVQKTDEAGNPVNDAEFTMYASADEEGTAPDYNKPVGAPVTTTQLTLTDDKIDLDGAAVFTHLNTGIYWIVETAAPAGYAINKTPSKVIVTDNGVYADAGEAGDGIEVTRGVGRIVRSMVQFATDDDIDATLHHIVATPQIRDAENNSWTDVKDAKKLHLHYGGDGKVLDYGVETPTTTDNRRFTVDEGIPYLKVQQCNDVTAGDNAHDETESRVFNLGNTDISNLFTGVTIVQVTDQRLGKLNVTKQVTGNVPTDSQNLKFEFTVTFTHPATEGGEPTPMTQEEATKFGMTIAVGNGAAQSVTMNENGAVSFSLYNSETAQFVNVPTGVKYAVAESKTQGFDVSYDDKHTGAIPFNDTISTTVTNSYVEHATLDGDKLVKVRKTVAGTQTDDDFTFELQLSQQSSDASDDARVYEGQGVGTPFDGMTVVMSDHFTDGQPQSATFDAITFTEPGTYMFEVKERQPAPVPTGWDYDGGVRTVTVIVGDDWSVSVNYNNTTADTEADQQAGDCAAFTNRFGKVSGLPLTGGDSTARTLLLAGGGVLLVAGVAWLLARRRRV</sequence>
<name>A0A7V8HPT6_9BIFI</name>
<accession>A0A7V8HPT6</accession>
<evidence type="ECO:0000256" key="2">
    <source>
        <dbReference type="ARBA" id="ARBA00022525"/>
    </source>
</evidence>
<keyword evidence="2" id="KW-0964">Secreted</keyword>
<dbReference type="InterPro" id="IPR013783">
    <property type="entry name" value="Ig-like_fold"/>
</dbReference>
<dbReference type="PROSITE" id="PS51820">
    <property type="entry name" value="PA14"/>
    <property type="match status" value="1"/>
</dbReference>
<evidence type="ECO:0000259" key="8">
    <source>
        <dbReference type="PROSITE" id="PS51820"/>
    </source>
</evidence>
<reference evidence="9 10" key="1">
    <citation type="submission" date="2014-03" db="EMBL/GenBank/DDBJ databases">
        <title>Genomics of Bifidobacteria.</title>
        <authorList>
            <person name="Ventura M."/>
            <person name="Milani C."/>
            <person name="Lugli G.A."/>
        </authorList>
    </citation>
    <scope>NUCLEOTIDE SEQUENCE [LARGE SCALE GENOMIC DNA]</scope>
    <source>
        <strain evidence="9 10">LMG 21816</strain>
    </source>
</reference>
<evidence type="ECO:0000256" key="6">
    <source>
        <dbReference type="SAM" id="Phobius"/>
    </source>
</evidence>
<feature type="compositionally biased region" description="Polar residues" evidence="5">
    <location>
        <begin position="17"/>
        <end position="36"/>
    </location>
</feature>
<feature type="compositionally biased region" description="Basic and acidic residues" evidence="5">
    <location>
        <begin position="76"/>
        <end position="96"/>
    </location>
</feature>
<dbReference type="InterPro" id="IPR037524">
    <property type="entry name" value="PA14/GLEYA"/>
</dbReference>
<dbReference type="Gene3D" id="2.60.40.1140">
    <property type="entry name" value="Collagen-binding surface protein Cna, B-type domain"/>
    <property type="match status" value="1"/>
</dbReference>
<proteinExistence type="predicted"/>
<evidence type="ECO:0000259" key="7">
    <source>
        <dbReference type="PROSITE" id="PS50847"/>
    </source>
</evidence>
<feature type="compositionally biased region" description="Acidic residues" evidence="5">
    <location>
        <begin position="40"/>
        <end position="56"/>
    </location>
</feature>
<feature type="domain" description="PA14" evidence="8">
    <location>
        <begin position="249"/>
        <end position="455"/>
    </location>
</feature>
<dbReference type="PROSITE" id="PS50847">
    <property type="entry name" value="GRAM_POS_ANCHORING"/>
    <property type="match status" value="1"/>
</dbReference>
<keyword evidence="1" id="KW-0134">Cell wall</keyword>
<protein>
    <recommendedName>
        <fullName evidence="11">Gram-positive cocci surface proteins LPxTG domain-containing protein</fullName>
    </recommendedName>
</protein>
<dbReference type="InterPro" id="IPR041033">
    <property type="entry name" value="SpaA_PFL_dom_1"/>
</dbReference>
<evidence type="ECO:0000313" key="9">
    <source>
        <dbReference type="EMBL" id="KFI81735.1"/>
    </source>
</evidence>
<evidence type="ECO:0008006" key="11">
    <source>
        <dbReference type="Google" id="ProtNLM"/>
    </source>
</evidence>
<dbReference type="InterPro" id="IPR055382">
    <property type="entry name" value="DUF7601"/>
</dbReference>
<evidence type="ECO:0000313" key="10">
    <source>
        <dbReference type="Proteomes" id="UP000029109"/>
    </source>
</evidence>
<dbReference type="InterPro" id="IPR038174">
    <property type="entry name" value="Strep_pil_link_sf"/>
</dbReference>
<evidence type="ECO:0000256" key="1">
    <source>
        <dbReference type="ARBA" id="ARBA00022512"/>
    </source>
</evidence>
<evidence type="ECO:0000256" key="4">
    <source>
        <dbReference type="ARBA" id="ARBA00023088"/>
    </source>
</evidence>
<comment type="caution">
    <text evidence="9">The sequence shown here is derived from an EMBL/GenBank/DDBJ whole genome shotgun (WGS) entry which is preliminary data.</text>
</comment>
<keyword evidence="3" id="KW-0732">Signal</keyword>
<dbReference type="InterPro" id="IPR019931">
    <property type="entry name" value="LPXTG_anchor"/>
</dbReference>
<keyword evidence="4" id="KW-0572">Peptidoglycan-anchor</keyword>
<feature type="domain" description="Gram-positive cocci surface proteins LPxTG" evidence="7">
    <location>
        <begin position="1270"/>
        <end position="1305"/>
    </location>
</feature>
<feature type="compositionally biased region" description="Low complexity" evidence="5">
    <location>
        <begin position="57"/>
        <end position="69"/>
    </location>
</feature>
<dbReference type="PANTHER" id="PTHR31137">
    <property type="entry name" value="PROTEIN PSIB-RELATED-RELATED"/>
    <property type="match status" value="1"/>
</dbReference>
<gene>
    <name evidence="9" type="ORF">BPULL_1387</name>
</gene>
<dbReference type="NCBIfam" id="TIGR01167">
    <property type="entry name" value="LPXTG_anchor"/>
    <property type="match status" value="1"/>
</dbReference>
<dbReference type="Gene3D" id="2.60.40.10">
    <property type="entry name" value="Immunoglobulins"/>
    <property type="match status" value="1"/>
</dbReference>
<dbReference type="EMBL" id="JGZJ01000009">
    <property type="protein sequence ID" value="KFI81735.1"/>
    <property type="molecule type" value="Genomic_DNA"/>
</dbReference>
<evidence type="ECO:0000256" key="3">
    <source>
        <dbReference type="ARBA" id="ARBA00022729"/>
    </source>
</evidence>
<dbReference type="GO" id="GO:0005576">
    <property type="term" value="C:extracellular region"/>
    <property type="evidence" value="ECO:0007669"/>
    <property type="project" value="TreeGrafter"/>
</dbReference>
<keyword evidence="6" id="KW-0812">Transmembrane</keyword>
<dbReference type="Proteomes" id="UP000029109">
    <property type="component" value="Unassembled WGS sequence"/>
</dbReference>
<feature type="transmembrane region" description="Helical" evidence="6">
    <location>
        <begin position="1282"/>
        <end position="1300"/>
    </location>
</feature>
<dbReference type="Pfam" id="PF24547">
    <property type="entry name" value="DUF7601"/>
    <property type="match status" value="1"/>
</dbReference>
<dbReference type="GO" id="GO:0005975">
    <property type="term" value="P:carbohydrate metabolic process"/>
    <property type="evidence" value="ECO:0007669"/>
    <property type="project" value="UniProtKB-ARBA"/>
</dbReference>
<keyword evidence="6" id="KW-1133">Transmembrane helix</keyword>
<dbReference type="InterPro" id="IPR051154">
    <property type="entry name" value="Prespore-cell_inducing_factor"/>
</dbReference>